<name>A0A9P4UXP8_9PLEO</name>
<reference evidence="6" key="1">
    <citation type="journal article" date="2020" name="Stud. Mycol.">
        <title>101 Dothideomycetes genomes: a test case for predicting lifestyles and emergence of pathogens.</title>
        <authorList>
            <person name="Haridas S."/>
            <person name="Albert R."/>
            <person name="Binder M."/>
            <person name="Bloem J."/>
            <person name="Labutti K."/>
            <person name="Salamov A."/>
            <person name="Andreopoulos B."/>
            <person name="Baker S."/>
            <person name="Barry K."/>
            <person name="Bills G."/>
            <person name="Bluhm B."/>
            <person name="Cannon C."/>
            <person name="Castanera R."/>
            <person name="Culley D."/>
            <person name="Daum C."/>
            <person name="Ezra D."/>
            <person name="Gonzalez J."/>
            <person name="Henrissat B."/>
            <person name="Kuo A."/>
            <person name="Liang C."/>
            <person name="Lipzen A."/>
            <person name="Lutzoni F."/>
            <person name="Magnuson J."/>
            <person name="Mondo S."/>
            <person name="Nolan M."/>
            <person name="Ohm R."/>
            <person name="Pangilinan J."/>
            <person name="Park H.-J."/>
            <person name="Ramirez L."/>
            <person name="Alfaro M."/>
            <person name="Sun H."/>
            <person name="Tritt A."/>
            <person name="Yoshinaga Y."/>
            <person name="Zwiers L.-H."/>
            <person name="Turgeon B."/>
            <person name="Goodwin S."/>
            <person name="Spatafora J."/>
            <person name="Crous P."/>
            <person name="Grigoriev I."/>
        </authorList>
    </citation>
    <scope>NUCLEOTIDE SEQUENCE</scope>
    <source>
        <strain evidence="6">CBS 125425</strain>
    </source>
</reference>
<dbReference type="GO" id="GO:0051259">
    <property type="term" value="P:protein complex oligomerization"/>
    <property type="evidence" value="ECO:0007669"/>
    <property type="project" value="InterPro"/>
</dbReference>
<comment type="caution">
    <text evidence="6">The sequence shown here is derived from an EMBL/GenBank/DDBJ whole genome shotgun (WGS) entry which is preliminary data.</text>
</comment>
<keyword evidence="7" id="KW-1185">Reference proteome</keyword>
<evidence type="ECO:0000256" key="2">
    <source>
        <dbReference type="ARBA" id="ARBA00023186"/>
    </source>
</evidence>
<evidence type="ECO:0000259" key="5">
    <source>
        <dbReference type="PROSITE" id="PS50076"/>
    </source>
</evidence>
<dbReference type="PANTHER" id="PTHR14021:SF15">
    <property type="entry name" value="IRON-SULFUR CLUSTER CO-CHAPERONE PROTEIN HSCB"/>
    <property type="match status" value="1"/>
</dbReference>
<dbReference type="GO" id="GO:0051087">
    <property type="term" value="F:protein-folding chaperone binding"/>
    <property type="evidence" value="ECO:0007669"/>
    <property type="project" value="InterPro"/>
</dbReference>
<dbReference type="EMBL" id="ML996256">
    <property type="protein sequence ID" value="KAF2729103.1"/>
    <property type="molecule type" value="Genomic_DNA"/>
</dbReference>
<gene>
    <name evidence="6" type="ORF">EJ04DRAFT_516198</name>
</gene>
<feature type="coiled-coil region" evidence="3">
    <location>
        <begin position="138"/>
        <end position="174"/>
    </location>
</feature>
<dbReference type="AlphaFoldDB" id="A0A9P4UXP8"/>
<keyword evidence="3" id="KW-0175">Coiled coil</keyword>
<dbReference type="InterPro" id="IPR001623">
    <property type="entry name" value="DnaJ_domain"/>
</dbReference>
<dbReference type="GO" id="GO:0044571">
    <property type="term" value="P:[2Fe-2S] cluster assembly"/>
    <property type="evidence" value="ECO:0007669"/>
    <property type="project" value="InterPro"/>
</dbReference>
<dbReference type="PANTHER" id="PTHR14021">
    <property type="entry name" value="IRON-SULFUR CLUSTER CO-CHAPERONE PROTEIN HSCB"/>
    <property type="match status" value="1"/>
</dbReference>
<evidence type="ECO:0000256" key="1">
    <source>
        <dbReference type="ARBA" id="ARBA00010476"/>
    </source>
</evidence>
<dbReference type="Pfam" id="PF07743">
    <property type="entry name" value="HSCB_C"/>
    <property type="match status" value="1"/>
</dbReference>
<protein>
    <submittedName>
        <fullName evidence="6">Co-chaperone Hsc20</fullName>
    </submittedName>
</protein>
<organism evidence="6 7">
    <name type="scientific">Polyplosphaeria fusca</name>
    <dbReference type="NCBI Taxonomy" id="682080"/>
    <lineage>
        <taxon>Eukaryota</taxon>
        <taxon>Fungi</taxon>
        <taxon>Dikarya</taxon>
        <taxon>Ascomycota</taxon>
        <taxon>Pezizomycotina</taxon>
        <taxon>Dothideomycetes</taxon>
        <taxon>Pleosporomycetidae</taxon>
        <taxon>Pleosporales</taxon>
        <taxon>Tetraplosphaeriaceae</taxon>
        <taxon>Polyplosphaeria</taxon>
    </lineage>
</organism>
<dbReference type="Gene3D" id="1.10.287.110">
    <property type="entry name" value="DnaJ domain"/>
    <property type="match status" value="1"/>
</dbReference>
<evidence type="ECO:0000313" key="6">
    <source>
        <dbReference type="EMBL" id="KAF2729103.1"/>
    </source>
</evidence>
<feature type="domain" description="J" evidence="5">
    <location>
        <begin position="55"/>
        <end position="132"/>
    </location>
</feature>
<evidence type="ECO:0000256" key="4">
    <source>
        <dbReference type="SAM" id="MobiDB-lite"/>
    </source>
</evidence>
<dbReference type="SUPFAM" id="SSF46565">
    <property type="entry name" value="Chaperone J-domain"/>
    <property type="match status" value="1"/>
</dbReference>
<dbReference type="NCBIfam" id="TIGR00714">
    <property type="entry name" value="hscB"/>
    <property type="match status" value="1"/>
</dbReference>
<dbReference type="OrthoDB" id="448954at2759"/>
<feature type="region of interest" description="Disordered" evidence="4">
    <location>
        <begin position="1"/>
        <end position="69"/>
    </location>
</feature>
<dbReference type="InterPro" id="IPR036386">
    <property type="entry name" value="HscB_C_sf"/>
</dbReference>
<dbReference type="InterPro" id="IPR004640">
    <property type="entry name" value="HscB"/>
</dbReference>
<comment type="similarity">
    <text evidence="1">Belongs to the HscB family.</text>
</comment>
<dbReference type="GO" id="GO:0001671">
    <property type="term" value="F:ATPase activator activity"/>
    <property type="evidence" value="ECO:0007669"/>
    <property type="project" value="InterPro"/>
</dbReference>
<evidence type="ECO:0000256" key="3">
    <source>
        <dbReference type="SAM" id="Coils"/>
    </source>
</evidence>
<sequence length="230" mass="26060">MRPPSTATLSHLRASLTSGATTRPLHRPAPCLSCTHYIPSPTPSRRNHTQPPPSTHYHFFPNSLPSGPPPQGRFAIDLSSLKKEFLQLQARAHPDRHPPENKNKAQALSARINEAYKTLQNPLLRAQYLLSLRGIDIHEDETAKVDDAELLMEVLEVRERIEEAESEEELVEMKDVNEKRIEESVRVLEEAFEGDDVEGATTEAVRLRYWVNIKESLDGWEKGKPVVLNH</sequence>
<dbReference type="Gene3D" id="1.20.1280.20">
    <property type="entry name" value="HscB, C-terminal domain"/>
    <property type="match status" value="1"/>
</dbReference>
<evidence type="ECO:0000313" key="7">
    <source>
        <dbReference type="Proteomes" id="UP000799444"/>
    </source>
</evidence>
<dbReference type="Pfam" id="PF00226">
    <property type="entry name" value="DnaJ"/>
    <property type="match status" value="1"/>
</dbReference>
<proteinExistence type="inferred from homology"/>
<dbReference type="GO" id="GO:0005739">
    <property type="term" value="C:mitochondrion"/>
    <property type="evidence" value="ECO:0007669"/>
    <property type="project" value="TreeGrafter"/>
</dbReference>
<dbReference type="InterPro" id="IPR036869">
    <property type="entry name" value="J_dom_sf"/>
</dbReference>
<dbReference type="PROSITE" id="PS50076">
    <property type="entry name" value="DNAJ_2"/>
    <property type="match status" value="1"/>
</dbReference>
<dbReference type="SUPFAM" id="SSF47144">
    <property type="entry name" value="HSC20 (HSCB), C-terminal oligomerisation domain"/>
    <property type="match status" value="1"/>
</dbReference>
<feature type="compositionally biased region" description="Polar residues" evidence="4">
    <location>
        <begin position="1"/>
        <end position="21"/>
    </location>
</feature>
<dbReference type="CDD" id="cd06257">
    <property type="entry name" value="DnaJ"/>
    <property type="match status" value="1"/>
</dbReference>
<keyword evidence="2" id="KW-0143">Chaperone</keyword>
<accession>A0A9P4UXP8</accession>
<dbReference type="Proteomes" id="UP000799444">
    <property type="component" value="Unassembled WGS sequence"/>
</dbReference>
<dbReference type="InterPro" id="IPR009073">
    <property type="entry name" value="HscB_oligo_C"/>
</dbReference>
<dbReference type="SMART" id="SM00271">
    <property type="entry name" value="DnaJ"/>
    <property type="match status" value="1"/>
</dbReference>